<reference evidence="1 2" key="1">
    <citation type="submission" date="2017-08" db="EMBL/GenBank/DDBJ databases">
        <title>Harnessing the power of phylogenomics to disentangle the directionality and signatures of interkingdom host jumping in the parasitic fungal genus Tolypocladium.</title>
        <authorList>
            <person name="Quandt C.A."/>
            <person name="Patterson W."/>
            <person name="Spatafora J.W."/>
        </authorList>
    </citation>
    <scope>NUCLEOTIDE SEQUENCE [LARGE SCALE GENOMIC DNA]</scope>
    <source>
        <strain evidence="1 2">CBS 113982</strain>
    </source>
</reference>
<gene>
    <name evidence="1" type="ORF">TCAP_02693</name>
</gene>
<dbReference type="OrthoDB" id="3250044at2759"/>
<evidence type="ECO:0000313" key="1">
    <source>
        <dbReference type="EMBL" id="PNY27381.1"/>
    </source>
</evidence>
<organism evidence="1 2">
    <name type="scientific">Tolypocladium capitatum</name>
    <dbReference type="NCBI Taxonomy" id="45235"/>
    <lineage>
        <taxon>Eukaryota</taxon>
        <taxon>Fungi</taxon>
        <taxon>Dikarya</taxon>
        <taxon>Ascomycota</taxon>
        <taxon>Pezizomycotina</taxon>
        <taxon>Sordariomycetes</taxon>
        <taxon>Hypocreomycetidae</taxon>
        <taxon>Hypocreales</taxon>
        <taxon>Ophiocordycipitaceae</taxon>
        <taxon>Tolypocladium</taxon>
    </lineage>
</organism>
<evidence type="ECO:0000313" key="2">
    <source>
        <dbReference type="Proteomes" id="UP000236621"/>
    </source>
</evidence>
<name>A0A2K3QIM1_9HYPO</name>
<dbReference type="STRING" id="45235.A0A2K3QIM1"/>
<keyword evidence="2" id="KW-1185">Reference proteome</keyword>
<accession>A0A2K3QIM1</accession>
<protein>
    <submittedName>
        <fullName evidence="1">Uncharacterized protein</fullName>
    </submittedName>
</protein>
<proteinExistence type="predicted"/>
<sequence length="162" mass="17873">MLHQQTSGPQPDGCIHRKVVLQPDHTVIKSGKRIARRRLESPLTLEFQPPAFSTSDGQGLDKLWPDMSAQQRKDVARQLRELVERMRSVAPPPNLIGACHGTEIRDTRPSFTYYSPPCCDGEGFNGFLLSSLSKHIATRTGGIFSATANESSHCSSPLRPHA</sequence>
<comment type="caution">
    <text evidence="1">The sequence shown here is derived from an EMBL/GenBank/DDBJ whole genome shotgun (WGS) entry which is preliminary data.</text>
</comment>
<dbReference type="EMBL" id="NRSZ01000413">
    <property type="protein sequence ID" value="PNY27381.1"/>
    <property type="molecule type" value="Genomic_DNA"/>
</dbReference>
<dbReference type="AlphaFoldDB" id="A0A2K3QIM1"/>
<dbReference type="Proteomes" id="UP000236621">
    <property type="component" value="Unassembled WGS sequence"/>
</dbReference>